<comment type="caution">
    <text evidence="2">The sequence shown here is derived from an EMBL/GenBank/DDBJ whole genome shotgun (WGS) entry which is preliminary data.</text>
</comment>
<name>A0A934IW52_9HYPH</name>
<evidence type="ECO:0000256" key="1">
    <source>
        <dbReference type="ARBA" id="ARBA00010552"/>
    </source>
</evidence>
<dbReference type="PANTHER" id="PTHR11803:SF58">
    <property type="entry name" value="PROTEIN HMF1-RELATED"/>
    <property type="match status" value="1"/>
</dbReference>
<proteinExistence type="inferred from homology"/>
<keyword evidence="3" id="KW-1185">Reference proteome</keyword>
<dbReference type="Proteomes" id="UP000602124">
    <property type="component" value="Unassembled WGS sequence"/>
</dbReference>
<reference evidence="2" key="1">
    <citation type="submission" date="2020-12" db="EMBL/GenBank/DDBJ databases">
        <title>Devosia sp. MSA67 isolated from Mo River.</title>
        <authorList>
            <person name="Ma F."/>
            <person name="Zi Z."/>
        </authorList>
    </citation>
    <scope>NUCLEOTIDE SEQUENCE</scope>
    <source>
        <strain evidence="2">MSA67</strain>
    </source>
</reference>
<dbReference type="PANTHER" id="PTHR11803">
    <property type="entry name" value="2-IMINOBUTANOATE/2-IMINOPROPANOATE DEAMINASE RIDA"/>
    <property type="match status" value="1"/>
</dbReference>
<dbReference type="RefSeq" id="WP_198875110.1">
    <property type="nucleotide sequence ID" value="NZ_JAEKMH010000001.1"/>
</dbReference>
<accession>A0A934IW52</accession>
<dbReference type="Pfam" id="PF01042">
    <property type="entry name" value="Ribonuc_L-PSP"/>
    <property type="match status" value="1"/>
</dbReference>
<comment type="similarity">
    <text evidence="1">Belongs to the RutC family.</text>
</comment>
<dbReference type="EMBL" id="JAEKMH010000001">
    <property type="protein sequence ID" value="MBJ3783898.1"/>
    <property type="molecule type" value="Genomic_DNA"/>
</dbReference>
<dbReference type="InterPro" id="IPR006175">
    <property type="entry name" value="YjgF/YER057c/UK114"/>
</dbReference>
<sequence>MEAITRNPATGIYPATPDYVHAMEVQGAGRLLFVSGTMGLADDGSAPSDLATQLELIWGNIGRILAEAGMTAANIVRVTSYLRDVAYVPANSQARLRALGAHRVPTTAIVVETLSPDWLVEVEVVAAA</sequence>
<dbReference type="AlphaFoldDB" id="A0A934IW52"/>
<gene>
    <name evidence="2" type="ORF">JEQ47_04115</name>
</gene>
<organism evidence="2 3">
    <name type="scientific">Devosia sediminis</name>
    <dbReference type="NCBI Taxonomy" id="2798801"/>
    <lineage>
        <taxon>Bacteria</taxon>
        <taxon>Pseudomonadati</taxon>
        <taxon>Pseudomonadota</taxon>
        <taxon>Alphaproteobacteria</taxon>
        <taxon>Hyphomicrobiales</taxon>
        <taxon>Devosiaceae</taxon>
        <taxon>Devosia</taxon>
    </lineage>
</organism>
<dbReference type="InterPro" id="IPR035959">
    <property type="entry name" value="RutC-like_sf"/>
</dbReference>
<dbReference type="CDD" id="cd00448">
    <property type="entry name" value="YjgF_YER057c_UK114_family"/>
    <property type="match status" value="1"/>
</dbReference>
<evidence type="ECO:0000313" key="2">
    <source>
        <dbReference type="EMBL" id="MBJ3783898.1"/>
    </source>
</evidence>
<dbReference type="Gene3D" id="3.30.1330.40">
    <property type="entry name" value="RutC-like"/>
    <property type="match status" value="1"/>
</dbReference>
<evidence type="ECO:0000313" key="3">
    <source>
        <dbReference type="Proteomes" id="UP000602124"/>
    </source>
</evidence>
<dbReference type="GO" id="GO:0005829">
    <property type="term" value="C:cytosol"/>
    <property type="evidence" value="ECO:0007669"/>
    <property type="project" value="TreeGrafter"/>
</dbReference>
<dbReference type="SUPFAM" id="SSF55298">
    <property type="entry name" value="YjgF-like"/>
    <property type="match status" value="1"/>
</dbReference>
<protein>
    <submittedName>
        <fullName evidence="2">RidA family protein</fullName>
    </submittedName>
</protein>
<dbReference type="GO" id="GO:0019239">
    <property type="term" value="F:deaminase activity"/>
    <property type="evidence" value="ECO:0007669"/>
    <property type="project" value="TreeGrafter"/>
</dbReference>